<dbReference type="AlphaFoldDB" id="A0AAE1D1L1"/>
<reference evidence="1" key="1">
    <citation type="journal article" date="2023" name="G3 (Bethesda)">
        <title>A reference genome for the long-term kleptoplast-retaining sea slug Elysia crispata morphotype clarki.</title>
        <authorList>
            <person name="Eastman K.E."/>
            <person name="Pendleton A.L."/>
            <person name="Shaikh M.A."/>
            <person name="Suttiyut T."/>
            <person name="Ogas R."/>
            <person name="Tomko P."/>
            <person name="Gavelis G."/>
            <person name="Widhalm J.R."/>
            <person name="Wisecaver J.H."/>
        </authorList>
    </citation>
    <scope>NUCLEOTIDE SEQUENCE</scope>
    <source>
        <strain evidence="1">ECLA1</strain>
    </source>
</reference>
<protein>
    <submittedName>
        <fullName evidence="1">Uncharacterized protein</fullName>
    </submittedName>
</protein>
<evidence type="ECO:0000313" key="1">
    <source>
        <dbReference type="EMBL" id="KAK3750666.1"/>
    </source>
</evidence>
<proteinExistence type="predicted"/>
<keyword evidence="2" id="KW-1185">Reference proteome</keyword>
<dbReference type="EMBL" id="JAWDGP010005861">
    <property type="protein sequence ID" value="KAK3750666.1"/>
    <property type="molecule type" value="Genomic_DNA"/>
</dbReference>
<dbReference type="Proteomes" id="UP001283361">
    <property type="component" value="Unassembled WGS sequence"/>
</dbReference>
<sequence>MGSTTTVPELPVRTVASVASLKLIPTLTNIGSLQTEDSDISLICCFVKGRSQPSVLERRQLSAFGHGLLRHFPRLQIKDSPLCIIIHRPIGEVYKNILPPSLHKQAMELSHEA</sequence>
<evidence type="ECO:0000313" key="2">
    <source>
        <dbReference type="Proteomes" id="UP001283361"/>
    </source>
</evidence>
<name>A0AAE1D1L1_9GAST</name>
<accession>A0AAE1D1L1</accession>
<gene>
    <name evidence="1" type="ORF">RRG08_023032</name>
</gene>
<comment type="caution">
    <text evidence="1">The sequence shown here is derived from an EMBL/GenBank/DDBJ whole genome shotgun (WGS) entry which is preliminary data.</text>
</comment>
<organism evidence="1 2">
    <name type="scientific">Elysia crispata</name>
    <name type="common">lettuce slug</name>
    <dbReference type="NCBI Taxonomy" id="231223"/>
    <lineage>
        <taxon>Eukaryota</taxon>
        <taxon>Metazoa</taxon>
        <taxon>Spiralia</taxon>
        <taxon>Lophotrochozoa</taxon>
        <taxon>Mollusca</taxon>
        <taxon>Gastropoda</taxon>
        <taxon>Heterobranchia</taxon>
        <taxon>Euthyneura</taxon>
        <taxon>Panpulmonata</taxon>
        <taxon>Sacoglossa</taxon>
        <taxon>Placobranchoidea</taxon>
        <taxon>Plakobranchidae</taxon>
        <taxon>Elysia</taxon>
    </lineage>
</organism>